<dbReference type="InterPro" id="IPR020846">
    <property type="entry name" value="MFS_dom"/>
</dbReference>
<dbReference type="Gene3D" id="1.20.1720.10">
    <property type="entry name" value="Multidrug resistance protein D"/>
    <property type="match status" value="1"/>
</dbReference>
<protein>
    <submittedName>
        <fullName evidence="11">Putative drug resistance transporter</fullName>
    </submittedName>
</protein>
<accession>H5U658</accession>
<dbReference type="PANTHER" id="PTHR23501:SF197">
    <property type="entry name" value="COMD"/>
    <property type="match status" value="1"/>
</dbReference>
<dbReference type="PRINTS" id="PR01036">
    <property type="entry name" value="TCRTETB"/>
</dbReference>
<feature type="transmembrane region" description="Helical" evidence="9">
    <location>
        <begin position="212"/>
        <end position="233"/>
    </location>
</feature>
<evidence type="ECO:0000256" key="6">
    <source>
        <dbReference type="ARBA" id="ARBA00022989"/>
    </source>
</evidence>
<evidence type="ECO:0000256" key="8">
    <source>
        <dbReference type="SAM" id="MobiDB-lite"/>
    </source>
</evidence>
<name>H5U658_9ACTN</name>
<feature type="transmembrane region" description="Helical" evidence="9">
    <location>
        <begin position="26"/>
        <end position="48"/>
    </location>
</feature>
<dbReference type="InterPro" id="IPR011701">
    <property type="entry name" value="MFS"/>
</dbReference>
<reference evidence="11 12" key="1">
    <citation type="submission" date="2012-02" db="EMBL/GenBank/DDBJ databases">
        <title>Whole genome shotgun sequence of Gordonia sputi NBRC 100414.</title>
        <authorList>
            <person name="Yoshida I."/>
            <person name="Hosoyama A."/>
            <person name="Tsuchikane K."/>
            <person name="Katsumata H."/>
            <person name="Yamazaki S."/>
            <person name="Fujita N."/>
        </authorList>
    </citation>
    <scope>NUCLEOTIDE SEQUENCE [LARGE SCALE GENOMIC DNA]</scope>
    <source>
        <strain evidence="11 12">NBRC 100414</strain>
    </source>
</reference>
<keyword evidence="7 9" id="KW-0472">Membrane</keyword>
<feature type="region of interest" description="Disordered" evidence="8">
    <location>
        <begin position="577"/>
        <end position="601"/>
    </location>
</feature>
<sequence length="601" mass="62546">MSQAATREVTSAAGAPMTHRQKLEALVGLLLGMFVAFLSSTIVSNALPVIITDLHGTQGQYTWVVTATLLASTATTPIWGKLSDLVSKKILVQASLALFTLGSVLAGLSQSVGMLIGFRVIQGLGLGGLQALVVIVIASMFSPRERGRYQGPIAAVMSLATVAGPLIGGVIVDTSWLGWRWTFYVCVPLAVIALLVIQRTLNLPTVRKDVRIDYLGAFLIAAGVSTLLIWVTLAGDSFAWLSGMTFGLVALGIVLIVGALFVESRAKDPIIPLRLFRDRTTTLATLASVAVGVALFGGAVFLGQYFQIARGYSPTAAGLLTLPMIIGSMLAATVSGALITRFGRWKRFLVTGAALMTAGFFLLSTIDAHTDMVVIGAFLFILGLGMGMTMQNLVMAVQNNVGPDDLGSATSTVTFFRSLGGAAGVSVLGAVLATHVTDLITKGLVAAGVNPAQTGGSGAGLSNLKDLPGPIAEIVRGSYGDAIARVFFIAGVMAAISFVAIVFIKEVALKTQSFDEQRLAAVREEVIDVTPTASFDVAPVTVNSGRTGENRTANTGATGSTAVDDLDREFAELVDGPDATARSAAATGDADSQHGRHERTD</sequence>
<evidence type="ECO:0000256" key="5">
    <source>
        <dbReference type="ARBA" id="ARBA00022692"/>
    </source>
</evidence>
<evidence type="ECO:0000256" key="3">
    <source>
        <dbReference type="ARBA" id="ARBA00022448"/>
    </source>
</evidence>
<dbReference type="GO" id="GO:0005886">
    <property type="term" value="C:plasma membrane"/>
    <property type="evidence" value="ECO:0007669"/>
    <property type="project" value="UniProtKB-SubCell"/>
</dbReference>
<dbReference type="EMBL" id="BAFC01000122">
    <property type="protein sequence ID" value="GAB41216.1"/>
    <property type="molecule type" value="Genomic_DNA"/>
</dbReference>
<evidence type="ECO:0000313" key="11">
    <source>
        <dbReference type="EMBL" id="GAB41216.1"/>
    </source>
</evidence>
<feature type="transmembrane region" description="Helical" evidence="9">
    <location>
        <begin position="348"/>
        <end position="366"/>
    </location>
</feature>
<dbReference type="InterPro" id="IPR036259">
    <property type="entry name" value="MFS_trans_sf"/>
</dbReference>
<dbReference type="FunFam" id="1.20.1720.10:FF:000004">
    <property type="entry name" value="EmrB/QacA family drug resistance transporter"/>
    <property type="match status" value="1"/>
</dbReference>
<feature type="transmembrane region" description="Helical" evidence="9">
    <location>
        <begin position="60"/>
        <end position="78"/>
    </location>
</feature>
<feature type="transmembrane region" description="Helical" evidence="9">
    <location>
        <begin position="318"/>
        <end position="339"/>
    </location>
</feature>
<feature type="transmembrane region" description="Helical" evidence="9">
    <location>
        <begin position="178"/>
        <end position="197"/>
    </location>
</feature>
<feature type="transmembrane region" description="Helical" evidence="9">
    <location>
        <begin position="283"/>
        <end position="306"/>
    </location>
</feature>
<dbReference type="InterPro" id="IPR004638">
    <property type="entry name" value="EmrB-like"/>
</dbReference>
<feature type="region of interest" description="Disordered" evidence="8">
    <location>
        <begin position="541"/>
        <end position="561"/>
    </location>
</feature>
<keyword evidence="4" id="KW-1003">Cell membrane</keyword>
<feature type="transmembrane region" description="Helical" evidence="9">
    <location>
        <begin position="415"/>
        <end position="436"/>
    </location>
</feature>
<dbReference type="eggNOG" id="COG2814">
    <property type="taxonomic scope" value="Bacteria"/>
</dbReference>
<feature type="compositionally biased region" description="Low complexity" evidence="8">
    <location>
        <begin position="577"/>
        <end position="590"/>
    </location>
</feature>
<dbReference type="RefSeq" id="WP_005208447.1">
    <property type="nucleotide sequence ID" value="NZ_BAFC01000122.1"/>
</dbReference>
<feature type="transmembrane region" description="Helical" evidence="9">
    <location>
        <begin position="239"/>
        <end position="262"/>
    </location>
</feature>
<comment type="subcellular location">
    <subcellularLocation>
        <location evidence="1">Cell membrane</location>
        <topology evidence="1">Multi-pass membrane protein</topology>
    </subcellularLocation>
</comment>
<evidence type="ECO:0000256" key="9">
    <source>
        <dbReference type="SAM" id="Phobius"/>
    </source>
</evidence>
<feature type="compositionally biased region" description="Basic and acidic residues" evidence="8">
    <location>
        <begin position="591"/>
        <end position="601"/>
    </location>
</feature>
<dbReference type="Pfam" id="PF07690">
    <property type="entry name" value="MFS_1"/>
    <property type="match status" value="1"/>
</dbReference>
<evidence type="ECO:0000259" key="10">
    <source>
        <dbReference type="PROSITE" id="PS50850"/>
    </source>
</evidence>
<keyword evidence="6 9" id="KW-1133">Transmembrane helix</keyword>
<evidence type="ECO:0000256" key="4">
    <source>
        <dbReference type="ARBA" id="ARBA00022475"/>
    </source>
</evidence>
<proteinExistence type="inferred from homology"/>
<dbReference type="GO" id="GO:0022857">
    <property type="term" value="F:transmembrane transporter activity"/>
    <property type="evidence" value="ECO:0007669"/>
    <property type="project" value="InterPro"/>
</dbReference>
<dbReference type="NCBIfam" id="TIGR00711">
    <property type="entry name" value="efflux_EmrB"/>
    <property type="match status" value="1"/>
</dbReference>
<evidence type="ECO:0000256" key="1">
    <source>
        <dbReference type="ARBA" id="ARBA00004651"/>
    </source>
</evidence>
<dbReference type="CDD" id="cd17502">
    <property type="entry name" value="MFS_Azr1_MDR_like"/>
    <property type="match status" value="1"/>
</dbReference>
<dbReference type="Proteomes" id="UP000005845">
    <property type="component" value="Unassembled WGS sequence"/>
</dbReference>
<keyword evidence="3" id="KW-0813">Transport</keyword>
<keyword evidence="12" id="KW-1185">Reference proteome</keyword>
<feature type="transmembrane region" description="Helical" evidence="9">
    <location>
        <begin position="482"/>
        <end position="504"/>
    </location>
</feature>
<feature type="transmembrane region" description="Helical" evidence="9">
    <location>
        <begin position="153"/>
        <end position="172"/>
    </location>
</feature>
<dbReference type="PANTHER" id="PTHR23501">
    <property type="entry name" value="MAJOR FACILITATOR SUPERFAMILY"/>
    <property type="match status" value="1"/>
</dbReference>
<feature type="domain" description="Major facilitator superfamily (MFS) profile" evidence="10">
    <location>
        <begin position="25"/>
        <end position="509"/>
    </location>
</feature>
<evidence type="ECO:0000256" key="2">
    <source>
        <dbReference type="ARBA" id="ARBA00007520"/>
    </source>
</evidence>
<evidence type="ECO:0000313" key="12">
    <source>
        <dbReference type="Proteomes" id="UP000005845"/>
    </source>
</evidence>
<feature type="transmembrane region" description="Helical" evidence="9">
    <location>
        <begin position="90"/>
        <end position="108"/>
    </location>
</feature>
<evidence type="ECO:0000256" key="7">
    <source>
        <dbReference type="ARBA" id="ARBA00023136"/>
    </source>
</evidence>
<dbReference type="SUPFAM" id="SSF103473">
    <property type="entry name" value="MFS general substrate transporter"/>
    <property type="match status" value="1"/>
</dbReference>
<comment type="similarity">
    <text evidence="2">Belongs to the major facilitator superfamily. TCR/Tet family.</text>
</comment>
<gene>
    <name evidence="11" type="ORF">GOSPT_124_00070</name>
</gene>
<dbReference type="PROSITE" id="PS50850">
    <property type="entry name" value="MFS"/>
    <property type="match status" value="1"/>
</dbReference>
<organism evidence="11 12">
    <name type="scientific">Gordonia sputi NBRC 100414</name>
    <dbReference type="NCBI Taxonomy" id="1089453"/>
    <lineage>
        <taxon>Bacteria</taxon>
        <taxon>Bacillati</taxon>
        <taxon>Actinomycetota</taxon>
        <taxon>Actinomycetes</taxon>
        <taxon>Mycobacteriales</taxon>
        <taxon>Gordoniaceae</taxon>
        <taxon>Gordonia</taxon>
    </lineage>
</organism>
<dbReference type="Gene3D" id="1.20.1250.20">
    <property type="entry name" value="MFS general substrate transporter like domains"/>
    <property type="match status" value="1"/>
</dbReference>
<keyword evidence="5 9" id="KW-0812">Transmembrane</keyword>
<feature type="transmembrane region" description="Helical" evidence="9">
    <location>
        <begin position="372"/>
        <end position="394"/>
    </location>
</feature>
<comment type="caution">
    <text evidence="11">The sequence shown here is derived from an EMBL/GenBank/DDBJ whole genome shotgun (WGS) entry which is preliminary data.</text>
</comment>
<dbReference type="AlphaFoldDB" id="H5U658"/>
<feature type="transmembrane region" description="Helical" evidence="9">
    <location>
        <begin position="120"/>
        <end position="141"/>
    </location>
</feature>